<evidence type="ECO:0000313" key="2">
    <source>
        <dbReference type="EMBL" id="MFD1054854.1"/>
    </source>
</evidence>
<dbReference type="PANTHER" id="PTHR43649">
    <property type="entry name" value="ARABINOSE-BINDING PROTEIN-RELATED"/>
    <property type="match status" value="1"/>
</dbReference>
<feature type="region of interest" description="Disordered" evidence="1">
    <location>
        <begin position="30"/>
        <end position="51"/>
    </location>
</feature>
<gene>
    <name evidence="2" type="ORF">ACFQ2V_11105</name>
</gene>
<accession>A0ABW3MZ91</accession>
<dbReference type="PROSITE" id="PS51257">
    <property type="entry name" value="PROKAR_LIPOPROTEIN"/>
    <property type="match status" value="1"/>
</dbReference>
<dbReference type="InterPro" id="IPR050490">
    <property type="entry name" value="Bact_solute-bd_prot1"/>
</dbReference>
<name>A0ABW3MZ91_9MICO</name>
<dbReference type="EMBL" id="JBHTKH010000006">
    <property type="protein sequence ID" value="MFD1054854.1"/>
    <property type="molecule type" value="Genomic_DNA"/>
</dbReference>
<dbReference type="Gene3D" id="3.40.190.10">
    <property type="entry name" value="Periplasmic binding protein-like II"/>
    <property type="match status" value="1"/>
</dbReference>
<dbReference type="PROSITE" id="PS51318">
    <property type="entry name" value="TAT"/>
    <property type="match status" value="1"/>
</dbReference>
<dbReference type="InterPro" id="IPR006059">
    <property type="entry name" value="SBP"/>
</dbReference>
<sequence>MNEFSRRGFLGLAGAAGVAGLAACAGTGTAPSSGGNGGGASSNTIEFWSNHPGNSKPVEQQIIKAFEAANPNLKVKLVDAGKNYEEVAQKFNASLAGGQLPDVVVVSDVTWFNFALNKQLAPLDDLLSAAKIDTSDYVDALYNDYTLGDKHFALPFSRSTPLFYYNKDLWKAAGLEDRGPKDWDEFLTWAPKLKAAAGSDKIVMELPDGSNYLDWVFQNMVWGYGGAYSKEWTPTFSDPHTVKAGTYLQDLAKNGFLKLSKDPAPDFTAGIVGCSMMSTGSLGGVAKDAKFDVGTAFLPGEGNCPTGGAGVGIPANIGDDRKKNALKFIEFLTNAQNTVTFTQATGYMPVRKSAVDLPEEKAFLEKNPNAKTAIEQLPKTRSQDNVRVLLPGGGARIGKALDQVVQGQDVATVFKALDAESQQVFDSQIKSKLGA</sequence>
<dbReference type="CDD" id="cd14748">
    <property type="entry name" value="PBP2_UgpB"/>
    <property type="match status" value="1"/>
</dbReference>
<dbReference type="RefSeq" id="WP_386052758.1">
    <property type="nucleotide sequence ID" value="NZ_JBHTKH010000006.1"/>
</dbReference>
<protein>
    <submittedName>
        <fullName evidence="2">ABC transporter substrate-binding protein</fullName>
    </submittedName>
</protein>
<reference evidence="3" key="1">
    <citation type="journal article" date="2019" name="Int. J. Syst. Evol. Microbiol.">
        <title>The Global Catalogue of Microorganisms (GCM) 10K type strain sequencing project: providing services to taxonomists for standard genome sequencing and annotation.</title>
        <authorList>
            <consortium name="The Broad Institute Genomics Platform"/>
            <consortium name="The Broad Institute Genome Sequencing Center for Infectious Disease"/>
            <person name="Wu L."/>
            <person name="Ma J."/>
        </authorList>
    </citation>
    <scope>NUCLEOTIDE SEQUENCE [LARGE SCALE GENOMIC DNA]</scope>
    <source>
        <strain evidence="3">CCUG 57508</strain>
    </source>
</reference>
<dbReference type="InterPro" id="IPR006311">
    <property type="entry name" value="TAT_signal"/>
</dbReference>
<comment type="caution">
    <text evidence="2">The sequence shown here is derived from an EMBL/GenBank/DDBJ whole genome shotgun (WGS) entry which is preliminary data.</text>
</comment>
<keyword evidence="3" id="KW-1185">Reference proteome</keyword>
<dbReference type="PANTHER" id="PTHR43649:SF30">
    <property type="entry name" value="ABC TRANSPORTER SUBSTRATE-BINDING PROTEIN"/>
    <property type="match status" value="1"/>
</dbReference>
<evidence type="ECO:0000313" key="3">
    <source>
        <dbReference type="Proteomes" id="UP001597046"/>
    </source>
</evidence>
<organism evidence="2 3">
    <name type="scientific">Terrabacter terrigena</name>
    <dbReference type="NCBI Taxonomy" id="574718"/>
    <lineage>
        <taxon>Bacteria</taxon>
        <taxon>Bacillati</taxon>
        <taxon>Actinomycetota</taxon>
        <taxon>Actinomycetes</taxon>
        <taxon>Micrococcales</taxon>
        <taxon>Intrasporangiaceae</taxon>
        <taxon>Terrabacter</taxon>
    </lineage>
</organism>
<proteinExistence type="predicted"/>
<evidence type="ECO:0000256" key="1">
    <source>
        <dbReference type="SAM" id="MobiDB-lite"/>
    </source>
</evidence>
<dbReference type="SUPFAM" id="SSF53850">
    <property type="entry name" value="Periplasmic binding protein-like II"/>
    <property type="match status" value="1"/>
</dbReference>
<dbReference type="Proteomes" id="UP001597046">
    <property type="component" value="Unassembled WGS sequence"/>
</dbReference>
<dbReference type="Pfam" id="PF13416">
    <property type="entry name" value="SBP_bac_8"/>
    <property type="match status" value="1"/>
</dbReference>